<dbReference type="InterPro" id="IPR001638">
    <property type="entry name" value="Solute-binding_3/MltF_N"/>
</dbReference>
<dbReference type="GO" id="GO:0005576">
    <property type="term" value="C:extracellular region"/>
    <property type="evidence" value="ECO:0007669"/>
    <property type="project" value="TreeGrafter"/>
</dbReference>
<accession>A0A158KEU9</accession>
<dbReference type="SMART" id="SM00062">
    <property type="entry name" value="PBPb"/>
    <property type="match status" value="1"/>
</dbReference>
<dbReference type="Gene3D" id="3.40.190.10">
    <property type="entry name" value="Periplasmic binding protein-like II"/>
    <property type="match status" value="2"/>
</dbReference>
<dbReference type="CDD" id="cd13688">
    <property type="entry name" value="PBP2_GltI_DEBP"/>
    <property type="match status" value="1"/>
</dbReference>
<evidence type="ECO:0000256" key="3">
    <source>
        <dbReference type="ARBA" id="ARBA00022729"/>
    </source>
</evidence>
<dbReference type="AlphaFoldDB" id="A0A158KEU9"/>
<organism evidence="5 6">
    <name type="scientific">Caballeronia choica</name>
    <dbReference type="NCBI Taxonomy" id="326476"/>
    <lineage>
        <taxon>Bacteria</taxon>
        <taxon>Pseudomonadati</taxon>
        <taxon>Pseudomonadota</taxon>
        <taxon>Betaproteobacteria</taxon>
        <taxon>Burkholderiales</taxon>
        <taxon>Burkholderiaceae</taxon>
        <taxon>Caballeronia</taxon>
    </lineage>
</organism>
<keyword evidence="2" id="KW-0813">Transport</keyword>
<dbReference type="EMBL" id="FCON02000086">
    <property type="protein sequence ID" value="SAL79656.1"/>
    <property type="molecule type" value="Genomic_DNA"/>
</dbReference>
<dbReference type="InterPro" id="IPR051455">
    <property type="entry name" value="Bact_solute-bind_prot3"/>
</dbReference>
<dbReference type="GO" id="GO:0030288">
    <property type="term" value="C:outer membrane-bounded periplasmic space"/>
    <property type="evidence" value="ECO:0007669"/>
    <property type="project" value="TreeGrafter"/>
</dbReference>
<name>A0A158KEU9_9BURK</name>
<evidence type="ECO:0000313" key="5">
    <source>
        <dbReference type="EMBL" id="SAL79656.1"/>
    </source>
</evidence>
<dbReference type="OrthoDB" id="7240770at2"/>
<feature type="domain" description="Solute-binding protein family 3/N-terminal" evidence="4">
    <location>
        <begin position="73"/>
        <end position="306"/>
    </location>
</feature>
<keyword evidence="6" id="KW-1185">Reference proteome</keyword>
<evidence type="ECO:0000313" key="6">
    <source>
        <dbReference type="Proteomes" id="UP000054770"/>
    </source>
</evidence>
<proteinExistence type="inferred from homology"/>
<dbReference type="PANTHER" id="PTHR30085:SF2">
    <property type="entry name" value="GLUTAMATE_ASPARTATE IMPORT SOLUTE-BINDING PROTEIN"/>
    <property type="match status" value="1"/>
</dbReference>
<dbReference type="RefSeq" id="WP_087647688.1">
    <property type="nucleotide sequence ID" value="NZ_FCON02000086.1"/>
</dbReference>
<dbReference type="PANTHER" id="PTHR30085">
    <property type="entry name" value="AMINO ACID ABC TRANSPORTER PERMEASE"/>
    <property type="match status" value="1"/>
</dbReference>
<keyword evidence="3" id="KW-0732">Signal</keyword>
<evidence type="ECO:0000256" key="1">
    <source>
        <dbReference type="ARBA" id="ARBA00010333"/>
    </source>
</evidence>
<comment type="similarity">
    <text evidence="1">Belongs to the bacterial solute-binding protein 3 family.</text>
</comment>
<dbReference type="Pfam" id="PF00497">
    <property type="entry name" value="SBP_bac_3"/>
    <property type="match status" value="1"/>
</dbReference>
<comment type="caution">
    <text evidence="5">The sequence shown here is derived from an EMBL/GenBank/DDBJ whole genome shotgun (WGS) entry which is preliminary data.</text>
</comment>
<dbReference type="Proteomes" id="UP000054770">
    <property type="component" value="Unassembled WGS sequence"/>
</dbReference>
<reference evidence="5" key="1">
    <citation type="submission" date="2016-01" db="EMBL/GenBank/DDBJ databases">
        <authorList>
            <person name="Peeters C."/>
        </authorList>
    </citation>
    <scope>NUCLEOTIDE SEQUENCE [LARGE SCALE GENOMIC DNA]</scope>
    <source>
        <strain evidence="5">LMG 22940</strain>
    </source>
</reference>
<protein>
    <submittedName>
        <fullName evidence="5">Glutamate/aspartate periplasmic binding protein</fullName>
    </submittedName>
</protein>
<evidence type="ECO:0000256" key="2">
    <source>
        <dbReference type="ARBA" id="ARBA00022448"/>
    </source>
</evidence>
<dbReference type="GO" id="GO:0006865">
    <property type="term" value="P:amino acid transport"/>
    <property type="evidence" value="ECO:0007669"/>
    <property type="project" value="TreeGrafter"/>
</dbReference>
<sequence length="335" mass="36727">MKLPHVLAPRRIHASHGARWITAAVIVCGAAAQATSPANAQAAASAVNSTAAQAVVDQLPPSATLRKIVENGAIVLGVRESSVPFSYFDRQQQPIGYSHDIALKIVDEIKRRLKLPDLTVKTVLVTSANRISFVVNNQVDLECGSTAHITERDPLVAFSNSFFQYGIRMVVKRKSGIKDYDDLAGKTVSTTAGTSDERILRQMSLDRKLGLRIISARDHAEAFQALKTDRAVAFVMDDPLLYGKIAQEGAARRDYVVTGTPLAFETYGCMMRKGDPVFKQLVDDVIANMQRSGEAAKLYETWFMRPIPPDGVNLQFPMSPEMKALFANPNDHTVD</sequence>
<evidence type="ECO:0000259" key="4">
    <source>
        <dbReference type="SMART" id="SM00062"/>
    </source>
</evidence>
<gene>
    <name evidence="5" type="ORF">AWB68_05683</name>
</gene>
<dbReference type="SUPFAM" id="SSF53850">
    <property type="entry name" value="Periplasmic binding protein-like II"/>
    <property type="match status" value="1"/>
</dbReference>